<dbReference type="OrthoDB" id="4088536at2759"/>
<dbReference type="Gene3D" id="1.20.1420.10">
    <property type="entry name" value="Talin, central domain"/>
    <property type="match status" value="1"/>
</dbReference>
<evidence type="ECO:0000259" key="3">
    <source>
        <dbReference type="Pfam" id="PF13324"/>
    </source>
</evidence>
<name>A0A5N6L4A4_9ROSI</name>
<protein>
    <recommendedName>
        <fullName evidence="3">Cyclin-D1-binding protein 1-like N-terminal domain-containing protein</fullName>
    </recommendedName>
</protein>
<keyword evidence="5" id="KW-1185">Reference proteome</keyword>
<dbReference type="PANTHER" id="PTHR15492:SF1">
    <property type="entry name" value="CYCLIN-D1-BINDING PROTEIN 1"/>
    <property type="match status" value="1"/>
</dbReference>
<evidence type="ECO:0000256" key="1">
    <source>
        <dbReference type="SAM" id="Coils"/>
    </source>
</evidence>
<comment type="caution">
    <text evidence="4">The sequence shown here is derived from an EMBL/GenBank/DDBJ whole genome shotgun (WGS) entry which is preliminary data.</text>
</comment>
<proteinExistence type="predicted"/>
<keyword evidence="1" id="KW-0175">Coiled coil</keyword>
<dbReference type="Proteomes" id="UP000327013">
    <property type="component" value="Unassembled WGS sequence"/>
</dbReference>
<reference evidence="4 5" key="1">
    <citation type="submission" date="2019-06" db="EMBL/GenBank/DDBJ databases">
        <title>A chromosomal-level reference genome of Carpinus fangiana (Coryloideae, Betulaceae).</title>
        <authorList>
            <person name="Yang X."/>
            <person name="Wang Z."/>
            <person name="Zhang L."/>
            <person name="Hao G."/>
            <person name="Liu J."/>
            <person name="Yang Y."/>
        </authorList>
    </citation>
    <scope>NUCLEOTIDE SEQUENCE [LARGE SCALE GENOMIC DNA]</scope>
    <source>
        <strain evidence="4">Cfa_2016G</strain>
        <tissue evidence="4">Leaf</tissue>
    </source>
</reference>
<dbReference type="InterPro" id="IPR049317">
    <property type="entry name" value="GCIP-like_N"/>
</dbReference>
<sequence length="543" mass="59045">MPATSSEDKSVAGLRKSAESLSTLLDRFITVLDSKDAPPSINIPADAPDPLNILHDASKLLKALTTKLSLLIINKPFTPSAIRTIITDISGTCIPAMMSAAEICNPAKYGEILHENVRSRLRKLFKELQSMMKEVQSSIDAPDTAGSSNTEARKDQLASTGVVWAACDSLVLLKQVGLAGLVEAKVQEYKELIEDAIQELKDWSEDVEDEGFEEEGLGSDDEGADDDMFGVTQQLPADRKDLKEAVDKCIRKLKVTTSLYPAVTKKRIKTIEMAPGNMERIDKLVRLLRRISVETDDLAGAFYDLDIEAVNLRIQKIEATGRETAKVARQDWKEDDDDFTQCICGSLADDKPSVSQDGHMTSHHTLYRQVQLRGGASRSGVTAPCRPLASILPSILALVEATTILGIVLIKHLLEALHDVVKIGLAALGRGDIEDLACFVESDAGRGTAEDAGAGDYDLGYYAIGKKRTILGELYAPPSKVEPPRVARPQGRINRDVGEGASSATKDVPESLLPQWRPAILAWRERPLLSTKLAATALGFSHE</sequence>
<dbReference type="PANTHER" id="PTHR15492">
    <property type="entry name" value="CYCLIN D1-BINDING PROTEIN 1"/>
    <property type="match status" value="1"/>
</dbReference>
<organism evidence="4 5">
    <name type="scientific">Carpinus fangiana</name>
    <dbReference type="NCBI Taxonomy" id="176857"/>
    <lineage>
        <taxon>Eukaryota</taxon>
        <taxon>Viridiplantae</taxon>
        <taxon>Streptophyta</taxon>
        <taxon>Embryophyta</taxon>
        <taxon>Tracheophyta</taxon>
        <taxon>Spermatophyta</taxon>
        <taxon>Magnoliopsida</taxon>
        <taxon>eudicotyledons</taxon>
        <taxon>Gunneridae</taxon>
        <taxon>Pentapetalae</taxon>
        <taxon>rosids</taxon>
        <taxon>fabids</taxon>
        <taxon>Fagales</taxon>
        <taxon>Betulaceae</taxon>
        <taxon>Carpinus</taxon>
    </lineage>
</organism>
<accession>A0A5N6L4A4</accession>
<dbReference type="Gene3D" id="1.20.1410.10">
    <property type="entry name" value="I/LWEQ domain"/>
    <property type="match status" value="1"/>
</dbReference>
<evidence type="ECO:0000313" key="5">
    <source>
        <dbReference type="Proteomes" id="UP000327013"/>
    </source>
</evidence>
<dbReference type="AlphaFoldDB" id="A0A5N6L4A4"/>
<evidence type="ECO:0000313" key="4">
    <source>
        <dbReference type="EMBL" id="KAB8748954.1"/>
    </source>
</evidence>
<dbReference type="EMBL" id="VIBQ01000098">
    <property type="protein sequence ID" value="KAB8748954.1"/>
    <property type="molecule type" value="Genomic_DNA"/>
</dbReference>
<dbReference type="GO" id="GO:0005634">
    <property type="term" value="C:nucleus"/>
    <property type="evidence" value="ECO:0007669"/>
    <property type="project" value="TreeGrafter"/>
</dbReference>
<feature type="region of interest" description="Disordered" evidence="2">
    <location>
        <begin position="481"/>
        <end position="507"/>
    </location>
</feature>
<evidence type="ECO:0000256" key="2">
    <source>
        <dbReference type="SAM" id="MobiDB-lite"/>
    </source>
</evidence>
<dbReference type="Pfam" id="PF13324">
    <property type="entry name" value="GCIP_N"/>
    <property type="match status" value="1"/>
</dbReference>
<gene>
    <name evidence="4" type="ORF">FH972_026505</name>
</gene>
<dbReference type="InterPro" id="IPR026907">
    <property type="entry name" value="GCIP-like"/>
</dbReference>
<feature type="coiled-coil region" evidence="1">
    <location>
        <begin position="179"/>
        <end position="206"/>
    </location>
</feature>
<feature type="domain" description="Cyclin-D1-binding protein 1-like N-terminal" evidence="3">
    <location>
        <begin position="54"/>
        <end position="206"/>
    </location>
</feature>